<dbReference type="GO" id="GO:0005384">
    <property type="term" value="F:manganese ion transmembrane transporter activity"/>
    <property type="evidence" value="ECO:0007669"/>
    <property type="project" value="UniProtKB-UniRule"/>
</dbReference>
<protein>
    <recommendedName>
        <fullName evidence="8">Putative manganese efflux pump MntP</fullName>
    </recommendedName>
</protein>
<dbReference type="OrthoDB" id="9811590at2"/>
<feature type="transmembrane region" description="Helical" evidence="8">
    <location>
        <begin position="105"/>
        <end position="126"/>
    </location>
</feature>
<feature type="transmembrane region" description="Helical" evidence="8">
    <location>
        <begin position="64"/>
        <end position="85"/>
    </location>
</feature>
<keyword evidence="2 8" id="KW-1003">Cell membrane</keyword>
<accession>A0A415E3P1</accession>
<keyword evidence="5 8" id="KW-0406">Ion transport</keyword>
<keyword evidence="7 8" id="KW-0464">Manganese</keyword>
<dbReference type="HAMAP" id="MF_01521">
    <property type="entry name" value="MntP_pump"/>
    <property type="match status" value="1"/>
</dbReference>
<dbReference type="InterPro" id="IPR022929">
    <property type="entry name" value="Put_MntP"/>
</dbReference>
<dbReference type="PANTHER" id="PTHR35529">
    <property type="entry name" value="MANGANESE EFFLUX PUMP MNTP-RELATED"/>
    <property type="match status" value="1"/>
</dbReference>
<keyword evidence="4 8" id="KW-1133">Transmembrane helix</keyword>
<feature type="transmembrane region" description="Helical" evidence="8">
    <location>
        <begin position="35"/>
        <end position="57"/>
    </location>
</feature>
<keyword evidence="3 8" id="KW-0812">Transmembrane</keyword>
<sequence length="186" mass="19779">MGIIELLLLAAGLSMDAFAVSVCKGLSVEKTEVKHMAIAGIWFGGFQALMPIIGYFLGSTFMKYISAFDHWVAFILLFLIGLNMIKESFAAEEEAVSSSFAFKTMLVMAVATSIDALAVGITFAFLKVNIFLSAALIGITTFAFSAAGIKIGGIFGCKFKSKAELAGGIILILLGTKILLEHTVFA</sequence>
<dbReference type="Pfam" id="PF02659">
    <property type="entry name" value="Mntp"/>
    <property type="match status" value="1"/>
</dbReference>
<dbReference type="InterPro" id="IPR003810">
    <property type="entry name" value="Mntp/YtaF"/>
</dbReference>
<organism evidence="9 10">
    <name type="scientific">Emergencia timonensis</name>
    <dbReference type="NCBI Taxonomy" id="1776384"/>
    <lineage>
        <taxon>Bacteria</taxon>
        <taxon>Bacillati</taxon>
        <taxon>Bacillota</taxon>
        <taxon>Clostridia</taxon>
        <taxon>Peptostreptococcales</taxon>
        <taxon>Anaerovoracaceae</taxon>
        <taxon>Emergencia</taxon>
    </lineage>
</organism>
<comment type="caution">
    <text evidence="9">The sequence shown here is derived from an EMBL/GenBank/DDBJ whole genome shotgun (WGS) entry which is preliminary data.</text>
</comment>
<comment type="subcellular location">
    <subcellularLocation>
        <location evidence="8">Cell membrane</location>
        <topology evidence="8">Multi-pass membrane protein</topology>
    </subcellularLocation>
</comment>
<dbReference type="Proteomes" id="UP000284841">
    <property type="component" value="Unassembled WGS sequence"/>
</dbReference>
<dbReference type="PANTHER" id="PTHR35529:SF1">
    <property type="entry name" value="MANGANESE EFFLUX PUMP MNTP-RELATED"/>
    <property type="match status" value="1"/>
</dbReference>
<evidence type="ECO:0000256" key="1">
    <source>
        <dbReference type="ARBA" id="ARBA00022448"/>
    </source>
</evidence>
<dbReference type="GO" id="GO:0005886">
    <property type="term" value="C:plasma membrane"/>
    <property type="evidence" value="ECO:0007669"/>
    <property type="project" value="UniProtKB-SubCell"/>
</dbReference>
<evidence type="ECO:0000256" key="8">
    <source>
        <dbReference type="HAMAP-Rule" id="MF_01521"/>
    </source>
</evidence>
<dbReference type="RefSeq" id="WP_067541745.1">
    <property type="nucleotide sequence ID" value="NZ_AP025567.1"/>
</dbReference>
<keyword evidence="6 8" id="KW-0472">Membrane</keyword>
<keyword evidence="1 8" id="KW-0813">Transport</keyword>
<evidence type="ECO:0000256" key="5">
    <source>
        <dbReference type="ARBA" id="ARBA00023065"/>
    </source>
</evidence>
<evidence type="ECO:0000256" key="2">
    <source>
        <dbReference type="ARBA" id="ARBA00022475"/>
    </source>
</evidence>
<gene>
    <name evidence="8" type="primary">mntP</name>
    <name evidence="9" type="ORF">DW099_06980</name>
</gene>
<evidence type="ECO:0000256" key="4">
    <source>
        <dbReference type="ARBA" id="ARBA00022989"/>
    </source>
</evidence>
<evidence type="ECO:0000256" key="3">
    <source>
        <dbReference type="ARBA" id="ARBA00022692"/>
    </source>
</evidence>
<evidence type="ECO:0000256" key="6">
    <source>
        <dbReference type="ARBA" id="ARBA00023136"/>
    </source>
</evidence>
<evidence type="ECO:0000313" key="10">
    <source>
        <dbReference type="Proteomes" id="UP000284841"/>
    </source>
</evidence>
<dbReference type="EMBL" id="QRMS01000002">
    <property type="protein sequence ID" value="RHJ88155.1"/>
    <property type="molecule type" value="Genomic_DNA"/>
</dbReference>
<dbReference type="GeneID" id="83006022"/>
<comment type="similarity">
    <text evidence="8">Belongs to the MntP (TC 9.B.29) family.</text>
</comment>
<dbReference type="AlphaFoldDB" id="A0A415E3P1"/>
<feature type="transmembrane region" description="Helical" evidence="8">
    <location>
        <begin position="163"/>
        <end position="180"/>
    </location>
</feature>
<keyword evidence="10" id="KW-1185">Reference proteome</keyword>
<comment type="function">
    <text evidence="8">Probably functions as a manganese efflux pump.</text>
</comment>
<feature type="transmembrane region" description="Helical" evidence="8">
    <location>
        <begin position="131"/>
        <end position="151"/>
    </location>
</feature>
<evidence type="ECO:0000313" key="9">
    <source>
        <dbReference type="EMBL" id="RHJ88155.1"/>
    </source>
</evidence>
<reference evidence="9 10" key="1">
    <citation type="submission" date="2018-08" db="EMBL/GenBank/DDBJ databases">
        <title>A genome reference for cultivated species of the human gut microbiota.</title>
        <authorList>
            <person name="Zou Y."/>
            <person name="Xue W."/>
            <person name="Luo G."/>
        </authorList>
    </citation>
    <scope>NUCLEOTIDE SEQUENCE [LARGE SCALE GENOMIC DNA]</scope>
    <source>
        <strain evidence="9 10">AM07-24</strain>
    </source>
</reference>
<name>A0A415E3P1_9FIRM</name>
<evidence type="ECO:0000256" key="7">
    <source>
        <dbReference type="ARBA" id="ARBA00023211"/>
    </source>
</evidence>
<proteinExistence type="inferred from homology"/>